<dbReference type="PANTHER" id="PTHR43133:SF51">
    <property type="entry name" value="RNA POLYMERASE SIGMA FACTOR"/>
    <property type="match status" value="1"/>
</dbReference>
<name>A0A7W9SW48_ARMRO</name>
<evidence type="ECO:0000259" key="5">
    <source>
        <dbReference type="Pfam" id="PF04542"/>
    </source>
</evidence>
<keyword evidence="8" id="KW-1185">Reference proteome</keyword>
<dbReference type="Pfam" id="PF08281">
    <property type="entry name" value="Sigma70_r4_2"/>
    <property type="match status" value="1"/>
</dbReference>
<evidence type="ECO:0000313" key="8">
    <source>
        <dbReference type="Proteomes" id="UP000520814"/>
    </source>
</evidence>
<dbReference type="InterPro" id="IPR014284">
    <property type="entry name" value="RNA_pol_sigma-70_dom"/>
</dbReference>
<dbReference type="InterPro" id="IPR013325">
    <property type="entry name" value="RNA_pol_sigma_r2"/>
</dbReference>
<dbReference type="AlphaFoldDB" id="A0A7W9SW48"/>
<feature type="domain" description="RNA polymerase sigma-70 region 2" evidence="5">
    <location>
        <begin position="25"/>
        <end position="89"/>
    </location>
</feature>
<dbReference type="InterPro" id="IPR007627">
    <property type="entry name" value="RNA_pol_sigma70_r2"/>
</dbReference>
<dbReference type="PANTHER" id="PTHR43133">
    <property type="entry name" value="RNA POLYMERASE ECF-TYPE SIGMA FACTO"/>
    <property type="match status" value="1"/>
</dbReference>
<dbReference type="InterPro" id="IPR013324">
    <property type="entry name" value="RNA_pol_sigma_r3/r4-like"/>
</dbReference>
<reference evidence="7 8" key="1">
    <citation type="submission" date="2020-08" db="EMBL/GenBank/DDBJ databases">
        <title>Genomic Encyclopedia of Type Strains, Phase IV (KMG-IV): sequencing the most valuable type-strain genomes for metagenomic binning, comparative biology and taxonomic classification.</title>
        <authorList>
            <person name="Goeker M."/>
        </authorList>
    </citation>
    <scope>NUCLEOTIDE SEQUENCE [LARGE SCALE GENOMIC DNA]</scope>
    <source>
        <strain evidence="7 8">DSM 23562</strain>
    </source>
</reference>
<evidence type="ECO:0000256" key="2">
    <source>
        <dbReference type="ARBA" id="ARBA00023015"/>
    </source>
</evidence>
<gene>
    <name evidence="7" type="ORF">HNQ39_005638</name>
</gene>
<dbReference type="SUPFAM" id="SSF88659">
    <property type="entry name" value="Sigma3 and sigma4 domains of RNA polymerase sigma factors"/>
    <property type="match status" value="1"/>
</dbReference>
<dbReference type="Proteomes" id="UP000520814">
    <property type="component" value="Unassembled WGS sequence"/>
</dbReference>
<dbReference type="EMBL" id="JACHGW010000008">
    <property type="protein sequence ID" value="MBB6053796.1"/>
    <property type="molecule type" value="Genomic_DNA"/>
</dbReference>
<dbReference type="RefSeq" id="WP_184203884.1">
    <property type="nucleotide sequence ID" value="NZ_JACHGW010000008.1"/>
</dbReference>
<dbReference type="InterPro" id="IPR039425">
    <property type="entry name" value="RNA_pol_sigma-70-like"/>
</dbReference>
<accession>A0A7W9SW48</accession>
<dbReference type="Pfam" id="PF04542">
    <property type="entry name" value="Sigma70_r2"/>
    <property type="match status" value="1"/>
</dbReference>
<dbReference type="NCBIfam" id="TIGR02937">
    <property type="entry name" value="sigma70-ECF"/>
    <property type="match status" value="1"/>
</dbReference>
<dbReference type="GO" id="GO:0003677">
    <property type="term" value="F:DNA binding"/>
    <property type="evidence" value="ECO:0007669"/>
    <property type="project" value="InterPro"/>
</dbReference>
<keyword evidence="3" id="KW-0731">Sigma factor</keyword>
<proteinExistence type="inferred from homology"/>
<evidence type="ECO:0000256" key="3">
    <source>
        <dbReference type="ARBA" id="ARBA00023082"/>
    </source>
</evidence>
<dbReference type="InterPro" id="IPR013249">
    <property type="entry name" value="RNA_pol_sigma70_r4_t2"/>
</dbReference>
<protein>
    <submittedName>
        <fullName evidence="7">RNA polymerase sigma-70 factor (ECF subfamily)</fullName>
    </submittedName>
</protein>
<evidence type="ECO:0000313" key="7">
    <source>
        <dbReference type="EMBL" id="MBB6053796.1"/>
    </source>
</evidence>
<keyword evidence="2" id="KW-0805">Transcription regulation</keyword>
<evidence type="ECO:0000256" key="1">
    <source>
        <dbReference type="ARBA" id="ARBA00010641"/>
    </source>
</evidence>
<sequence>MKSEEARWIAGLRRGDAAAFAWLLDTFGGRVHGLARRYARCDADADDLTQEIFVALHASLPKFRGEAALSTFIYRVAMNHCLKHRARQKPESVPYDDLPLAASETDAPERAAARKELARTLETALGTLTEEHRQIVVLHELHGLTYSECATALGVPVGTVKSRLFHAFRKLRVQLEGYVRA</sequence>
<dbReference type="GO" id="GO:0006352">
    <property type="term" value="P:DNA-templated transcription initiation"/>
    <property type="evidence" value="ECO:0007669"/>
    <property type="project" value="InterPro"/>
</dbReference>
<dbReference type="GO" id="GO:0016987">
    <property type="term" value="F:sigma factor activity"/>
    <property type="evidence" value="ECO:0007669"/>
    <property type="project" value="UniProtKB-KW"/>
</dbReference>
<dbReference type="Gene3D" id="1.10.1740.10">
    <property type="match status" value="1"/>
</dbReference>
<dbReference type="SUPFAM" id="SSF88946">
    <property type="entry name" value="Sigma2 domain of RNA polymerase sigma factors"/>
    <property type="match status" value="1"/>
</dbReference>
<dbReference type="InterPro" id="IPR036388">
    <property type="entry name" value="WH-like_DNA-bd_sf"/>
</dbReference>
<keyword evidence="4" id="KW-0804">Transcription</keyword>
<dbReference type="CDD" id="cd06171">
    <property type="entry name" value="Sigma70_r4"/>
    <property type="match status" value="1"/>
</dbReference>
<organism evidence="7 8">
    <name type="scientific">Armatimonas rosea</name>
    <dbReference type="NCBI Taxonomy" id="685828"/>
    <lineage>
        <taxon>Bacteria</taxon>
        <taxon>Bacillati</taxon>
        <taxon>Armatimonadota</taxon>
        <taxon>Armatimonadia</taxon>
        <taxon>Armatimonadales</taxon>
        <taxon>Armatimonadaceae</taxon>
        <taxon>Armatimonas</taxon>
    </lineage>
</organism>
<feature type="domain" description="RNA polymerase sigma factor 70 region 4 type 2" evidence="6">
    <location>
        <begin position="120"/>
        <end position="171"/>
    </location>
</feature>
<comment type="caution">
    <text evidence="7">The sequence shown here is derived from an EMBL/GenBank/DDBJ whole genome shotgun (WGS) entry which is preliminary data.</text>
</comment>
<evidence type="ECO:0000256" key="4">
    <source>
        <dbReference type="ARBA" id="ARBA00023163"/>
    </source>
</evidence>
<evidence type="ECO:0000259" key="6">
    <source>
        <dbReference type="Pfam" id="PF08281"/>
    </source>
</evidence>
<dbReference type="Gene3D" id="1.10.10.10">
    <property type="entry name" value="Winged helix-like DNA-binding domain superfamily/Winged helix DNA-binding domain"/>
    <property type="match status" value="1"/>
</dbReference>
<comment type="similarity">
    <text evidence="1">Belongs to the sigma-70 factor family. ECF subfamily.</text>
</comment>